<dbReference type="Proteomes" id="UP000008312">
    <property type="component" value="Unassembled WGS sequence"/>
</dbReference>
<dbReference type="AlphaFoldDB" id="D8LXL9"/>
<evidence type="ECO:0000313" key="6">
    <source>
        <dbReference type="Proteomes" id="UP000008312"/>
    </source>
</evidence>
<dbReference type="Pfam" id="PF13871">
    <property type="entry name" value="Helicase_C_4"/>
    <property type="match status" value="1"/>
</dbReference>
<dbReference type="OMA" id="QAIWISE"/>
<dbReference type="PANTHER" id="PTHR12706">
    <property type="entry name" value="STRAWBERRY NOTCH-RELATED"/>
    <property type="match status" value="1"/>
</dbReference>
<accession>D8LXL9</accession>
<dbReference type="GO" id="GO:0005634">
    <property type="term" value="C:nucleus"/>
    <property type="evidence" value="ECO:0007669"/>
    <property type="project" value="TreeGrafter"/>
</dbReference>
<dbReference type="GO" id="GO:0031490">
    <property type="term" value="F:chromatin DNA binding"/>
    <property type="evidence" value="ECO:0007669"/>
    <property type="project" value="TreeGrafter"/>
</dbReference>
<dbReference type="EMBL" id="FN668639">
    <property type="protein sequence ID" value="CBK20324.2"/>
    <property type="molecule type" value="Genomic_DNA"/>
</dbReference>
<feature type="domain" description="Strawberry notch helicase C" evidence="3">
    <location>
        <begin position="656"/>
        <end position="888"/>
    </location>
</feature>
<dbReference type="GeneID" id="24917975"/>
<comment type="similarity">
    <text evidence="1">Belongs to the SBNO family.</text>
</comment>
<feature type="domain" description="Strawberry notch AAA" evidence="4">
    <location>
        <begin position="26"/>
        <end position="343"/>
    </location>
</feature>
<feature type="region of interest" description="Disordered" evidence="2">
    <location>
        <begin position="210"/>
        <end position="239"/>
    </location>
</feature>
<sequence length="1057" mass="118632">MDFAESYNHDIFRVYVPKKVTIGVMHPDPVVETSALAAVSPPDVFYDLHLPQRVIDEGLLSSLQLETVIYASQRHQLFSPQGYRYGFLLGDGAGVGKGRQLAGIIAENWMAGRKQAIWISESGDLVYDCRRDLDDIGFSEIPKPPIHRGRVVFNVQHAHFEAIRQCELDQQVGCACGMRASSRLRQLLRWCNEKSFDGVLVLDECHNAKTSTKSTGSANSSSLSSSSSTSSKKKITMSKTAQTVNDLQSRLPNARVVYSSATGGSDEKELGYMQRLGLWGPGTSYKSFEDLAGKLSNGGLSFLEMLCCDIKAKGAFLSRQLSFTGCQFLVKEAGMEKEMSEMYLKSVQLWRVIFDAFQKAMKHVPLSLVWRYYFSSVQRFFKHMIMSSKVIPYCVEIAKKALEENNCVVIGLQSTGEAHIRQMMARQRSQAGETDESGESLMLVDGFISSPREILLQLMENAFPSIQIPDYLRSFAASLGEDDEDNDVDNKEREREGEGGLVVERRRGWKEIKGRFVACEFPDRAAEYREMEIGEDRVEDASKTKKDSKTEAEKTAEARNRLLLQLLSIQSQLDSMKSEILKEVKAIQLPCNPLDELIDQLGGESKVAEMTGRMYRVLRHHPGIPDSSTAYFRSEKEASNPSQPLSDSDLRLNDSYFYCQSRGIKRGSGEGINMREKQSFQSGEKLIAIISEAASAGISLQSDRRVANQRKRIHIILELPWSADKVIQQCGRSHRSNQSVSPDYVFLLSAIGGEIRFTSTISARLRALGALTQGSRNATGALDFSQFDLDSQYGRKAVRIFLNAVLDPEDAEYLPDDYGVKVELGKTEKAEYAEYAAANGEERLQLMGKWLRSVGIQDEKESSAMLFNRMLGLEIFKQQQLVQFLMEVGMRSAVHRRSSRRKRIASRRPRCWTRASTSSPANPSSSRVLPRSSTRTPSPACRACIIKSSSRAACPTTSCASSTKTGTLLRSLFTQSILRRKHPQARHLRLPRLPSALPMEARHASPRHPPRHRRRAQRLAVPRRQRQILRDQRRQIALDAPVAALPARLRSRRELPP</sequence>
<feature type="region of interest" description="Disordered" evidence="2">
    <location>
        <begin position="535"/>
        <end position="554"/>
    </location>
</feature>
<feature type="region of interest" description="Disordered" evidence="2">
    <location>
        <begin position="1000"/>
        <end position="1024"/>
    </location>
</feature>
<dbReference type="InterPro" id="IPR039187">
    <property type="entry name" value="SNO_AAA"/>
</dbReference>
<dbReference type="OrthoDB" id="421838at2759"/>
<evidence type="ECO:0000256" key="2">
    <source>
        <dbReference type="SAM" id="MobiDB-lite"/>
    </source>
</evidence>
<proteinExistence type="inferred from homology"/>
<dbReference type="InterPro" id="IPR026741">
    <property type="entry name" value="SNO"/>
</dbReference>
<feature type="region of interest" description="Disordered" evidence="2">
    <location>
        <begin position="897"/>
        <end position="939"/>
    </location>
</feature>
<dbReference type="InterPro" id="IPR027417">
    <property type="entry name" value="P-loop_NTPase"/>
</dbReference>
<reference evidence="5" key="1">
    <citation type="submission" date="2010-02" db="EMBL/GenBank/DDBJ databases">
        <title>Sequencing and annotation of the Blastocystis hominis genome.</title>
        <authorList>
            <person name="Wincker P."/>
        </authorList>
    </citation>
    <scope>NUCLEOTIDE SEQUENCE</scope>
    <source>
        <strain evidence="5">Singapore isolate B</strain>
    </source>
</reference>
<dbReference type="SUPFAM" id="SSF52540">
    <property type="entry name" value="P-loop containing nucleoside triphosphate hydrolases"/>
    <property type="match status" value="2"/>
</dbReference>
<evidence type="ECO:0000313" key="5">
    <source>
        <dbReference type="EMBL" id="CBK20324.2"/>
    </source>
</evidence>
<dbReference type="PANTHER" id="PTHR12706:SF30">
    <property type="entry name" value="PROTEIN STRAWBERRY NOTCH-RELATED"/>
    <property type="match status" value="1"/>
</dbReference>
<keyword evidence="6" id="KW-1185">Reference proteome</keyword>
<dbReference type="RefSeq" id="XP_012894372.1">
    <property type="nucleotide sequence ID" value="XM_013038918.1"/>
</dbReference>
<organism evidence="5">
    <name type="scientific">Blastocystis hominis</name>
    <dbReference type="NCBI Taxonomy" id="12968"/>
    <lineage>
        <taxon>Eukaryota</taxon>
        <taxon>Sar</taxon>
        <taxon>Stramenopiles</taxon>
        <taxon>Bigyra</taxon>
        <taxon>Opalozoa</taxon>
        <taxon>Opalinata</taxon>
        <taxon>Blastocystidae</taxon>
        <taxon>Blastocystis</taxon>
    </lineage>
</organism>
<protein>
    <submittedName>
        <fullName evidence="5">Uncharacterized protein</fullName>
    </submittedName>
</protein>
<evidence type="ECO:0000259" key="4">
    <source>
        <dbReference type="Pfam" id="PF13872"/>
    </source>
</evidence>
<feature type="compositionally biased region" description="Basic residues" evidence="2">
    <location>
        <begin position="897"/>
        <end position="911"/>
    </location>
</feature>
<dbReference type="Pfam" id="PF13872">
    <property type="entry name" value="AAA_34"/>
    <property type="match status" value="1"/>
</dbReference>
<feature type="compositionally biased region" description="Low complexity" evidence="2">
    <location>
        <begin position="913"/>
        <end position="927"/>
    </location>
</feature>
<evidence type="ECO:0000259" key="3">
    <source>
        <dbReference type="Pfam" id="PF13871"/>
    </source>
</evidence>
<name>D8LXL9_BLAHO</name>
<feature type="compositionally biased region" description="Basic residues" evidence="2">
    <location>
        <begin position="1004"/>
        <end position="1024"/>
    </location>
</feature>
<gene>
    <name evidence="5" type="ORF">GSBLH_T00000675001</name>
</gene>
<evidence type="ECO:0000256" key="1">
    <source>
        <dbReference type="ARBA" id="ARBA00006992"/>
    </source>
</evidence>
<dbReference type="GO" id="GO:0006355">
    <property type="term" value="P:regulation of DNA-templated transcription"/>
    <property type="evidence" value="ECO:0007669"/>
    <property type="project" value="InterPro"/>
</dbReference>
<dbReference type="InterPro" id="IPR026937">
    <property type="entry name" value="SBNO_Helicase_C_dom"/>
</dbReference>
<dbReference type="InParanoid" id="D8LXL9"/>
<dbReference type="GO" id="GO:0042393">
    <property type="term" value="F:histone binding"/>
    <property type="evidence" value="ECO:0007669"/>
    <property type="project" value="TreeGrafter"/>
</dbReference>
<feature type="compositionally biased region" description="Low complexity" evidence="2">
    <location>
        <begin position="210"/>
        <end position="230"/>
    </location>
</feature>